<dbReference type="Pfam" id="PF14032">
    <property type="entry name" value="PknH_C"/>
    <property type="match status" value="1"/>
</dbReference>
<reference evidence="4 5" key="1">
    <citation type="journal article" date="2019" name="Emerg. Microbes Infect.">
        <title>Comprehensive subspecies identification of 175 nontuberculous mycobacteria species based on 7547 genomic profiles.</title>
        <authorList>
            <person name="Matsumoto Y."/>
            <person name="Kinjo T."/>
            <person name="Motooka D."/>
            <person name="Nabeya D."/>
            <person name="Jung N."/>
            <person name="Uechi K."/>
            <person name="Horii T."/>
            <person name="Iida T."/>
            <person name="Fujita J."/>
            <person name="Nakamura S."/>
        </authorList>
    </citation>
    <scope>NUCLEOTIDE SEQUENCE [LARGE SCALE GENOMIC DNA]</scope>
    <source>
        <strain evidence="4 5">JCM 18538</strain>
        <plasmid evidence="4">pJCM18538</plasmid>
    </source>
</reference>
<evidence type="ECO:0000313" key="5">
    <source>
        <dbReference type="Proteomes" id="UP000467428"/>
    </source>
</evidence>
<gene>
    <name evidence="4" type="ORF">MARA_02720</name>
</gene>
<dbReference type="KEGG" id="marz:MARA_02720"/>
<evidence type="ECO:0000313" key="4">
    <source>
        <dbReference type="EMBL" id="BBY46842.1"/>
    </source>
</evidence>
<dbReference type="InterPro" id="IPR038232">
    <property type="entry name" value="PknH-like_Extracell_sf"/>
</dbReference>
<geneLocation type="plasmid" evidence="4">
    <name>pJCM18538</name>
</geneLocation>
<feature type="compositionally biased region" description="Pro residues" evidence="1">
    <location>
        <begin position="80"/>
        <end position="100"/>
    </location>
</feature>
<protein>
    <recommendedName>
        <fullName evidence="3">PknH-like extracellular domain-containing protein</fullName>
    </recommendedName>
</protein>
<keyword evidence="5" id="KW-1185">Reference proteome</keyword>
<organism evidence="4 5">
    <name type="scientific">Mycolicibacterium arabiense</name>
    <dbReference type="NCBI Taxonomy" id="1286181"/>
    <lineage>
        <taxon>Bacteria</taxon>
        <taxon>Bacillati</taxon>
        <taxon>Actinomycetota</taxon>
        <taxon>Actinomycetes</taxon>
        <taxon>Mycobacteriales</taxon>
        <taxon>Mycobacteriaceae</taxon>
        <taxon>Mycolicibacterium</taxon>
    </lineage>
</organism>
<feature type="compositionally biased region" description="Low complexity" evidence="1">
    <location>
        <begin position="64"/>
        <end position="73"/>
    </location>
</feature>
<dbReference type="PRINTS" id="PR01217">
    <property type="entry name" value="PRICHEXTENSN"/>
</dbReference>
<sequence length="385" mass="38613">MNPHDRPPHRGKQGGPGWQPPPQPPYQGGPPAGTSLNDQATMAAEAFARPPQPGPAPVGPYQSPPAGRGPAGPSTGGFTGPPPTYQQPPAPTSSPAPAPAAQPSSPKGSLGARIAEKRWWVLGGAVAAVAAVTAAVVLTTGQDGTADTAAETTSAATSVAGVPGLTEATSAEQSPSSPAPSTPPGTPAPPPPPPPPSGPVIAADALAPLLLPASEIAQTLGLPDMTAMAVESQPLGGTVTPPHCTGAWGPAYATTYNGTGYTGLSVQGVMRDQPVRVAQAVVAFPDPAAAKGVYDKLVADWNACQSTRIVFEVQGATNNVDVGRTVPIGDIMTLKIVPTDSPVPGQQCERGMALRGNVIVDVRTCSPTVGSSGYSITRAIADRVR</sequence>
<keyword evidence="4" id="KW-0614">Plasmid</keyword>
<feature type="domain" description="PknH-like extracellular" evidence="3">
    <location>
        <begin position="202"/>
        <end position="383"/>
    </location>
</feature>
<feature type="region of interest" description="Disordered" evidence="1">
    <location>
        <begin position="1"/>
        <end position="110"/>
    </location>
</feature>
<feature type="transmembrane region" description="Helical" evidence="2">
    <location>
        <begin position="119"/>
        <end position="138"/>
    </location>
</feature>
<proteinExistence type="predicted"/>
<feature type="compositionally biased region" description="Pro residues" evidence="1">
    <location>
        <begin position="177"/>
        <end position="198"/>
    </location>
</feature>
<accession>A0A7I7RQJ9</accession>
<dbReference type="EMBL" id="AP022592">
    <property type="protein sequence ID" value="BBY46842.1"/>
    <property type="molecule type" value="Genomic_DNA"/>
</dbReference>
<keyword evidence="2" id="KW-0812">Transmembrane</keyword>
<dbReference type="Gene3D" id="3.40.1000.70">
    <property type="entry name" value="PknH-like extracellular domain"/>
    <property type="match status" value="1"/>
</dbReference>
<dbReference type="Proteomes" id="UP000467428">
    <property type="component" value="Plasmid pJCM18538"/>
</dbReference>
<evidence type="ECO:0000256" key="1">
    <source>
        <dbReference type="SAM" id="MobiDB-lite"/>
    </source>
</evidence>
<dbReference type="AlphaFoldDB" id="A0A7I7RQJ9"/>
<evidence type="ECO:0000259" key="3">
    <source>
        <dbReference type="Pfam" id="PF14032"/>
    </source>
</evidence>
<feature type="compositionally biased region" description="Pro residues" evidence="1">
    <location>
        <begin position="18"/>
        <end position="28"/>
    </location>
</feature>
<feature type="region of interest" description="Disordered" evidence="1">
    <location>
        <begin position="167"/>
        <end position="200"/>
    </location>
</feature>
<keyword evidence="2" id="KW-1133">Transmembrane helix</keyword>
<dbReference type="InterPro" id="IPR026954">
    <property type="entry name" value="PknH-like_Extracell"/>
</dbReference>
<keyword evidence="2" id="KW-0472">Membrane</keyword>
<name>A0A7I7RQJ9_9MYCO</name>
<evidence type="ECO:0000256" key="2">
    <source>
        <dbReference type="SAM" id="Phobius"/>
    </source>
</evidence>